<keyword evidence="3" id="KW-1185">Reference proteome</keyword>
<gene>
    <name evidence="2" type="ORF">SAMN06265222_102213</name>
</gene>
<keyword evidence="1" id="KW-0812">Transmembrane</keyword>
<comment type="caution">
    <text evidence="2">The sequence shown here is derived from an EMBL/GenBank/DDBJ whole genome shotgun (WGS) entry which is preliminary data.</text>
</comment>
<keyword evidence="1" id="KW-0472">Membrane</keyword>
<evidence type="ECO:0000256" key="1">
    <source>
        <dbReference type="SAM" id="Phobius"/>
    </source>
</evidence>
<sequence>MNKPNHRVIQATVAGVSLLVVIVLGLPRFNEGRQLSADLQAFTKLEQEFESTQQRNRRLSRIEQKLHSQKEVLINQNVTPEQISGVRDELIAIVRKHGGSLRSLEIQDGQSRVWGDQGDDPHNRDRPEMGMESEFELHSHTVSLAVTGSLKAALAITRTLSDSHWLMSIETMELKPSDSTSRMVSLELGLTLFGLTLVPEPVEEQFASL</sequence>
<organism evidence="2 3">
    <name type="scientific">Neorhodopirellula lusitana</name>
    <dbReference type="NCBI Taxonomy" id="445327"/>
    <lineage>
        <taxon>Bacteria</taxon>
        <taxon>Pseudomonadati</taxon>
        <taxon>Planctomycetota</taxon>
        <taxon>Planctomycetia</taxon>
        <taxon>Pirellulales</taxon>
        <taxon>Pirellulaceae</taxon>
        <taxon>Neorhodopirellula</taxon>
    </lineage>
</organism>
<feature type="transmembrane region" description="Helical" evidence="1">
    <location>
        <begin position="6"/>
        <end position="26"/>
    </location>
</feature>
<accession>A0ABY1PTD5</accession>
<dbReference type="EMBL" id="FXUG01000002">
    <property type="protein sequence ID" value="SMP46972.1"/>
    <property type="molecule type" value="Genomic_DNA"/>
</dbReference>
<dbReference type="RefSeq" id="WP_283431546.1">
    <property type="nucleotide sequence ID" value="NZ_FXUG01000002.1"/>
</dbReference>
<evidence type="ECO:0000313" key="2">
    <source>
        <dbReference type="EMBL" id="SMP46972.1"/>
    </source>
</evidence>
<keyword evidence="1" id="KW-1133">Transmembrane helix</keyword>
<protein>
    <submittedName>
        <fullName evidence="2">Uncharacterized protein</fullName>
    </submittedName>
</protein>
<reference evidence="2 3" key="1">
    <citation type="submission" date="2017-05" db="EMBL/GenBank/DDBJ databases">
        <authorList>
            <person name="Varghese N."/>
            <person name="Submissions S."/>
        </authorList>
    </citation>
    <scope>NUCLEOTIDE SEQUENCE [LARGE SCALE GENOMIC DNA]</scope>
    <source>
        <strain evidence="2 3">DSM 25457</strain>
    </source>
</reference>
<dbReference type="Proteomes" id="UP001158067">
    <property type="component" value="Unassembled WGS sequence"/>
</dbReference>
<evidence type="ECO:0000313" key="3">
    <source>
        <dbReference type="Proteomes" id="UP001158067"/>
    </source>
</evidence>
<proteinExistence type="predicted"/>
<name>A0ABY1PTD5_9BACT</name>